<evidence type="ECO:0000313" key="2">
    <source>
        <dbReference type="Proteomes" id="UP000501427"/>
    </source>
</evidence>
<gene>
    <name evidence="1" type="ORF">E4184_20580</name>
</gene>
<evidence type="ECO:0000313" key="1">
    <source>
        <dbReference type="EMBL" id="QJT23577.1"/>
    </source>
</evidence>
<reference evidence="1 2" key="1">
    <citation type="submission" date="2019-03" db="EMBL/GenBank/DDBJ databases">
        <title>Novel transposon Tn6433 accelerates the dissemination of tet(E) in Aeromonas from aerobic biofilm under oxytetracycline stress.</title>
        <authorList>
            <person name="Shi Y."/>
            <person name="Tian Z."/>
            <person name="Zhang Y."/>
            <person name="Zhang H."/>
            <person name="Yang M."/>
        </authorList>
    </citation>
    <scope>NUCLEOTIDE SEQUENCE [LARGE SCALE GENOMIC DNA]</scope>
    <source>
        <strain evidence="1 2">T0.1-19</strain>
    </source>
</reference>
<protein>
    <submittedName>
        <fullName evidence="1">Uncharacterized protein</fullName>
    </submittedName>
</protein>
<sequence length="148" mass="17067">MMTDQPAFVPVLTVMVDYGGAPFLWLKESPDEPGYVNDCMCEGDGYCEDDPISEELWRQFSPWALEFNRTMYNDHALDPDRWDWAAFHVRGLQLTRLLKAEVGDTYRVLYCKPVEDPAFKQDEYREVLADGTIVPFHPESGSYADSKE</sequence>
<name>A0A6M4YE98_AERME</name>
<accession>A0A6M4YE98</accession>
<dbReference type="RefSeq" id="WP_159165204.1">
    <property type="nucleotide sequence ID" value="NZ_CAWPJG010000001.1"/>
</dbReference>
<dbReference type="AlphaFoldDB" id="A0A6M4YE98"/>
<organism evidence="1 2">
    <name type="scientific">Aeromonas media</name>
    <dbReference type="NCBI Taxonomy" id="651"/>
    <lineage>
        <taxon>Bacteria</taxon>
        <taxon>Pseudomonadati</taxon>
        <taxon>Pseudomonadota</taxon>
        <taxon>Gammaproteobacteria</taxon>
        <taxon>Aeromonadales</taxon>
        <taxon>Aeromonadaceae</taxon>
        <taxon>Aeromonas</taxon>
    </lineage>
</organism>
<dbReference type="EMBL" id="CP038441">
    <property type="protein sequence ID" value="QJT23577.1"/>
    <property type="molecule type" value="Genomic_DNA"/>
</dbReference>
<proteinExistence type="predicted"/>
<dbReference type="Proteomes" id="UP000501427">
    <property type="component" value="Chromosome"/>
</dbReference>